<evidence type="ECO:0000313" key="9">
    <source>
        <dbReference type="EMBL" id="KDP23020.1"/>
    </source>
</evidence>
<feature type="compositionally biased region" description="Basic and acidic residues" evidence="7">
    <location>
        <begin position="445"/>
        <end position="455"/>
    </location>
</feature>
<feature type="domain" description="C3H1-type" evidence="8">
    <location>
        <begin position="117"/>
        <end position="144"/>
    </location>
</feature>
<feature type="compositionally biased region" description="Basic and acidic residues" evidence="7">
    <location>
        <begin position="401"/>
        <end position="415"/>
    </location>
</feature>
<dbReference type="Proteomes" id="UP000027138">
    <property type="component" value="Unassembled WGS sequence"/>
</dbReference>
<evidence type="ECO:0000256" key="6">
    <source>
        <dbReference type="PROSITE-ProRule" id="PRU00723"/>
    </source>
</evidence>
<feature type="domain" description="C3H1-type" evidence="8">
    <location>
        <begin position="57"/>
        <end position="83"/>
    </location>
</feature>
<proteinExistence type="predicted"/>
<feature type="region of interest" description="Disordered" evidence="7">
    <location>
        <begin position="530"/>
        <end position="556"/>
    </location>
</feature>
<name>A0A067JSN9_JATCU</name>
<dbReference type="PANTHER" id="PTHR15725">
    <property type="entry name" value="ZN-FINGER, C-X8-C-X5-C-X3-H TYPE-CONTAINING"/>
    <property type="match status" value="1"/>
</dbReference>
<dbReference type="SMART" id="SM00356">
    <property type="entry name" value="ZnF_C3H1"/>
    <property type="match status" value="3"/>
</dbReference>
<dbReference type="GO" id="GO:0003677">
    <property type="term" value="F:DNA binding"/>
    <property type="evidence" value="ECO:0007669"/>
    <property type="project" value="UniProtKB-KW"/>
</dbReference>
<feature type="compositionally biased region" description="Low complexity" evidence="7">
    <location>
        <begin position="1"/>
        <end position="18"/>
    </location>
</feature>
<gene>
    <name evidence="9" type="ORF">JCGZ_01683</name>
</gene>
<feature type="region of interest" description="Disordered" evidence="7">
    <location>
        <begin position="343"/>
        <end position="374"/>
    </location>
</feature>
<keyword evidence="5" id="KW-0238">DNA-binding</keyword>
<dbReference type="OrthoDB" id="5395350at2759"/>
<feature type="zinc finger region" description="C3H1-type" evidence="6">
    <location>
        <begin position="26"/>
        <end position="55"/>
    </location>
</feature>
<dbReference type="KEGG" id="jcu:105647967"/>
<accession>A0A067JSN9</accession>
<evidence type="ECO:0000313" key="10">
    <source>
        <dbReference type="Proteomes" id="UP000027138"/>
    </source>
</evidence>
<keyword evidence="3 6" id="KW-0863">Zinc-finger</keyword>
<keyword evidence="2" id="KW-0677">Repeat</keyword>
<feature type="zinc finger region" description="C3H1-type" evidence="6">
    <location>
        <begin position="57"/>
        <end position="83"/>
    </location>
</feature>
<dbReference type="SUPFAM" id="SSF90229">
    <property type="entry name" value="CCCH zinc finger"/>
    <property type="match status" value="1"/>
</dbReference>
<dbReference type="GO" id="GO:0003729">
    <property type="term" value="F:mRNA binding"/>
    <property type="evidence" value="ECO:0007669"/>
    <property type="project" value="TreeGrafter"/>
</dbReference>
<evidence type="ECO:0000256" key="7">
    <source>
        <dbReference type="SAM" id="MobiDB-lite"/>
    </source>
</evidence>
<dbReference type="PANTHER" id="PTHR15725:SF14">
    <property type="entry name" value="ZINC FINGER CCCH DOMAIN-CONTAINING PROTEIN 11A"/>
    <property type="match status" value="1"/>
</dbReference>
<evidence type="ECO:0000256" key="4">
    <source>
        <dbReference type="ARBA" id="ARBA00022833"/>
    </source>
</evidence>
<feature type="region of interest" description="Disordered" evidence="7">
    <location>
        <begin position="401"/>
        <end position="475"/>
    </location>
</feature>
<evidence type="ECO:0000259" key="8">
    <source>
        <dbReference type="PROSITE" id="PS50103"/>
    </source>
</evidence>
<keyword evidence="10" id="KW-1185">Reference proteome</keyword>
<feature type="region of interest" description="Disordered" evidence="7">
    <location>
        <begin position="569"/>
        <end position="641"/>
    </location>
</feature>
<feature type="compositionally biased region" description="Basic and acidic residues" evidence="7">
    <location>
        <begin position="355"/>
        <end position="366"/>
    </location>
</feature>
<feature type="region of interest" description="Disordered" evidence="7">
    <location>
        <begin position="144"/>
        <end position="180"/>
    </location>
</feature>
<feature type="compositionally biased region" description="Basic and acidic residues" evidence="7">
    <location>
        <begin position="611"/>
        <end position="622"/>
    </location>
</feature>
<evidence type="ECO:0000256" key="5">
    <source>
        <dbReference type="ARBA" id="ARBA00023125"/>
    </source>
</evidence>
<dbReference type="InterPro" id="IPR000571">
    <property type="entry name" value="Znf_CCCH"/>
</dbReference>
<protein>
    <recommendedName>
        <fullName evidence="8">C3H1-type domain-containing protein</fullName>
    </recommendedName>
</protein>
<dbReference type="FunFam" id="4.10.1000.10:FF:000021">
    <property type="entry name" value="Zinc finger CCCH domain-containing protein 17"/>
    <property type="match status" value="1"/>
</dbReference>
<feature type="zinc finger region" description="C3H1-type" evidence="6">
    <location>
        <begin position="117"/>
        <end position="144"/>
    </location>
</feature>
<dbReference type="Pfam" id="PF00642">
    <property type="entry name" value="zf-CCCH"/>
    <property type="match status" value="1"/>
</dbReference>
<feature type="region of interest" description="Disordered" evidence="7">
    <location>
        <begin position="672"/>
        <end position="715"/>
    </location>
</feature>
<evidence type="ECO:0000256" key="2">
    <source>
        <dbReference type="ARBA" id="ARBA00022737"/>
    </source>
</evidence>
<feature type="region of interest" description="Disordered" evidence="7">
    <location>
        <begin position="647"/>
        <end position="666"/>
    </location>
</feature>
<evidence type="ECO:0000256" key="3">
    <source>
        <dbReference type="ARBA" id="ARBA00022771"/>
    </source>
</evidence>
<keyword evidence="1 6" id="KW-0479">Metal-binding</keyword>
<keyword evidence="4 6" id="KW-0862">Zinc</keyword>
<feature type="domain" description="C3H1-type" evidence="8">
    <location>
        <begin position="26"/>
        <end position="55"/>
    </location>
</feature>
<dbReference type="EMBL" id="KK915306">
    <property type="protein sequence ID" value="KDP23020.1"/>
    <property type="molecule type" value="Genomic_DNA"/>
</dbReference>
<evidence type="ECO:0000256" key="1">
    <source>
        <dbReference type="ARBA" id="ARBA00022723"/>
    </source>
</evidence>
<dbReference type="AlphaFoldDB" id="A0A067JSN9"/>
<reference evidence="9 10" key="1">
    <citation type="journal article" date="2014" name="PLoS ONE">
        <title>Global Analysis of Gene Expression Profiles in Physic Nut (Jatropha curcas L.) Seedlings Exposed to Salt Stress.</title>
        <authorList>
            <person name="Zhang L."/>
            <person name="Zhang C."/>
            <person name="Wu P."/>
            <person name="Chen Y."/>
            <person name="Li M."/>
            <person name="Jiang H."/>
            <person name="Wu G."/>
        </authorList>
    </citation>
    <scope>NUCLEOTIDE SEQUENCE [LARGE SCALE GENOMIC DNA]</scope>
    <source>
        <strain evidence="10">cv. GZQX0401</strain>
        <tissue evidence="9">Young leaves</tissue>
    </source>
</reference>
<dbReference type="InterPro" id="IPR041686">
    <property type="entry name" value="Znf-CCCH_3"/>
</dbReference>
<dbReference type="Gene3D" id="4.10.1000.10">
    <property type="entry name" value="Zinc finger, CCCH-type"/>
    <property type="match status" value="2"/>
</dbReference>
<dbReference type="GO" id="GO:0008270">
    <property type="term" value="F:zinc ion binding"/>
    <property type="evidence" value="ECO:0007669"/>
    <property type="project" value="UniProtKB-KW"/>
</dbReference>
<feature type="region of interest" description="Disordered" evidence="7">
    <location>
        <begin position="1"/>
        <end position="22"/>
    </location>
</feature>
<dbReference type="InterPro" id="IPR036855">
    <property type="entry name" value="Znf_CCCH_sf"/>
</dbReference>
<sequence length="726" mass="80879">MIAATQEQQQQQQGTGTASSVEEEALKRNTDCVYFLASPLTCKKGSECEYRHSEYARVNPRDCYFWLNGNCLNPKCGFRHPPLDGLFGNQVSAAAGSSLPPSHMAMAPAMHAPQSTGKQAVPCIFFQKGLCLKGDRCAFLHGPNPTSNKVMGTSSTDHASLKKSSGGPQKSIQEQKMPQRNFSKAVEIPAEAKLAPKPETVPPRNGLGVKSIDDELPKYKATSIPHVVNGNSSRFNRLHQSQLPDDHVFQDGKDSDEFLRECSPGFDVLVDDELRNSDYHHGEDQYGRRGHEGRNLNPGDEYDVGLAADYSSVADIDRETYRDLRGYDTYSRMQGQYAWEQHRASSERVPAGPAHIERRGYSKADSPEPIDESDLRYRLSKHRSVSGLRSVVSHDFVPDNHVEERGYRGSSRMDSHNLSSHENAISGRLRGRIKLPGRSPNGSDPRVERELDRGRNRPRLSPGRSQIPSHQARIRDRIKARVEEDYSSEGRNLRGARMRREITDEERDTDFAAPKSLAELKGIRGTEIGQVQQSLRKRKQLEDYQPSEGDLSFEGPMPLSEILKRKRGAEAAASGIRTSSRNKEDDYLKESKESLLGSSNTVSEAQGGHSSIKDESNKQVLKDEEEAKSEIAGTIGTAGEKTEVALGQHASRLPNPSEPETEDGIMIDDGMEDHEYEADDQREGDYEYEQVDEGEYYEEGENAEAEESVDEEDGDDFAKKIGVMFS</sequence>
<dbReference type="Pfam" id="PF15663">
    <property type="entry name" value="zf-CCCH_3"/>
    <property type="match status" value="1"/>
</dbReference>
<organism evidence="9 10">
    <name type="scientific">Jatropha curcas</name>
    <name type="common">Barbados nut</name>
    <dbReference type="NCBI Taxonomy" id="180498"/>
    <lineage>
        <taxon>Eukaryota</taxon>
        <taxon>Viridiplantae</taxon>
        <taxon>Streptophyta</taxon>
        <taxon>Embryophyta</taxon>
        <taxon>Tracheophyta</taxon>
        <taxon>Spermatophyta</taxon>
        <taxon>Magnoliopsida</taxon>
        <taxon>eudicotyledons</taxon>
        <taxon>Gunneridae</taxon>
        <taxon>Pentapetalae</taxon>
        <taxon>rosids</taxon>
        <taxon>fabids</taxon>
        <taxon>Malpighiales</taxon>
        <taxon>Euphorbiaceae</taxon>
        <taxon>Crotonoideae</taxon>
        <taxon>Jatropheae</taxon>
        <taxon>Jatropha</taxon>
    </lineage>
</organism>
<feature type="compositionally biased region" description="Acidic residues" evidence="7">
    <location>
        <begin position="686"/>
        <end position="715"/>
    </location>
</feature>
<feature type="compositionally biased region" description="Basic and acidic residues" evidence="7">
    <location>
        <begin position="581"/>
        <end position="593"/>
    </location>
</feature>
<dbReference type="STRING" id="180498.A0A067JSN9"/>
<dbReference type="PROSITE" id="PS50103">
    <property type="entry name" value="ZF_C3H1"/>
    <property type="match status" value="3"/>
</dbReference>